<proteinExistence type="predicted"/>
<dbReference type="EMBL" id="KE525351">
    <property type="protein sequence ID" value="KFB51287.1"/>
    <property type="molecule type" value="Genomic_DNA"/>
</dbReference>
<dbReference type="OMA" id="CLMAFTR"/>
<evidence type="ECO:0000313" key="3">
    <source>
        <dbReference type="Proteomes" id="UP000030765"/>
    </source>
</evidence>
<organism evidence="1">
    <name type="scientific">Anopheles sinensis</name>
    <name type="common">Mosquito</name>
    <dbReference type="NCBI Taxonomy" id="74873"/>
    <lineage>
        <taxon>Eukaryota</taxon>
        <taxon>Metazoa</taxon>
        <taxon>Ecdysozoa</taxon>
        <taxon>Arthropoda</taxon>
        <taxon>Hexapoda</taxon>
        <taxon>Insecta</taxon>
        <taxon>Pterygota</taxon>
        <taxon>Neoptera</taxon>
        <taxon>Endopterygota</taxon>
        <taxon>Diptera</taxon>
        <taxon>Nematocera</taxon>
        <taxon>Culicoidea</taxon>
        <taxon>Culicidae</taxon>
        <taxon>Anophelinae</taxon>
        <taxon>Anopheles</taxon>
    </lineage>
</organism>
<dbReference type="Proteomes" id="UP000030765">
    <property type="component" value="Unassembled WGS sequence"/>
</dbReference>
<dbReference type="EnsemblMetazoa" id="ASIC019337-RA">
    <property type="protein sequence ID" value="ASIC019337-PA"/>
    <property type="gene ID" value="ASIC019337"/>
</dbReference>
<dbReference type="VEuPathDB" id="VectorBase:ASIS023221"/>
<reference evidence="1 3" key="1">
    <citation type="journal article" date="2014" name="BMC Genomics">
        <title>Genome sequence of Anopheles sinensis provides insight into genetics basis of mosquito competence for malaria parasites.</title>
        <authorList>
            <person name="Zhou D."/>
            <person name="Zhang D."/>
            <person name="Ding G."/>
            <person name="Shi L."/>
            <person name="Hou Q."/>
            <person name="Ye Y."/>
            <person name="Xu Y."/>
            <person name="Zhou H."/>
            <person name="Xiong C."/>
            <person name="Li S."/>
            <person name="Yu J."/>
            <person name="Hong S."/>
            <person name="Yu X."/>
            <person name="Zou P."/>
            <person name="Chen C."/>
            <person name="Chang X."/>
            <person name="Wang W."/>
            <person name="Lv Y."/>
            <person name="Sun Y."/>
            <person name="Ma L."/>
            <person name="Shen B."/>
            <person name="Zhu C."/>
        </authorList>
    </citation>
    <scope>NUCLEOTIDE SEQUENCE [LARGE SCALE GENOMIC DNA]</scope>
</reference>
<accession>A0A084WM43</accession>
<gene>
    <name evidence="1" type="ORF">ZHAS_00019337</name>
</gene>
<protein>
    <submittedName>
        <fullName evidence="1">AGAP012159-PA-like protein</fullName>
    </submittedName>
</protein>
<dbReference type="EMBL" id="ATLV01024376">
    <property type="status" value="NOT_ANNOTATED_CDS"/>
    <property type="molecule type" value="Genomic_DNA"/>
</dbReference>
<dbReference type="InterPro" id="IPR032675">
    <property type="entry name" value="LRR_dom_sf"/>
</dbReference>
<evidence type="ECO:0000313" key="1">
    <source>
        <dbReference type="EMBL" id="KFB51287.1"/>
    </source>
</evidence>
<dbReference type="Gene3D" id="3.80.10.10">
    <property type="entry name" value="Ribonuclease Inhibitor"/>
    <property type="match status" value="1"/>
</dbReference>
<dbReference type="OrthoDB" id="3219396at2759"/>
<evidence type="ECO:0000313" key="2">
    <source>
        <dbReference type="EnsemblMetazoa" id="ASIC019337-PA"/>
    </source>
</evidence>
<sequence length="367" mass="43048">MIPSVVPSPTHVELHYAALNDVNFMAIYTEQLIDFRTVETLFLFGTMSKYLVKLPITPKEHRVQFVTDRLHTLNLNVGVIENVRFVAPNLRHLHLAVHSKEHLNFLLEFMDQLHTLIIKFFSKEVFYFYTLSLGNLRHLSIDRWEKAMTKSEQSTSIGFFKRCKRLERLEMFFKFVDSFVLHSIAANLRQLVELTLVVQEGTIQLWHISTLPVLKHLRITARHVYLHNLQLPALQSLRIGSKKGARLEGIECLMAFTRLRTLTLVNVKLYPEVQQLTPTYSVERMVLAHYDKLEDNHLLVLVKRFPALRWLHIKRCHGIDQREIDKLKRMHPKLAVAYDVPSPVALWNDGVEDRKSHEVDYTFKLRK</sequence>
<dbReference type="VEuPathDB" id="VectorBase:ASIC019337"/>
<name>A0A084WM43_ANOSI</name>
<dbReference type="SUPFAM" id="SSF52047">
    <property type="entry name" value="RNI-like"/>
    <property type="match status" value="1"/>
</dbReference>
<keyword evidence="3" id="KW-1185">Reference proteome</keyword>
<reference evidence="2" key="2">
    <citation type="submission" date="2020-05" db="UniProtKB">
        <authorList>
            <consortium name="EnsemblMetazoa"/>
        </authorList>
    </citation>
    <scope>IDENTIFICATION</scope>
</reference>
<dbReference type="AlphaFoldDB" id="A0A084WM43"/>